<feature type="compositionally biased region" description="Basic residues" evidence="4">
    <location>
        <begin position="125"/>
        <end position="141"/>
    </location>
</feature>
<dbReference type="InterPro" id="IPR012590">
    <property type="entry name" value="POPLD_dom"/>
</dbReference>
<dbReference type="InterPro" id="IPR009723">
    <property type="entry name" value="Pop1_N"/>
</dbReference>
<dbReference type="Pfam" id="PF06978">
    <property type="entry name" value="POP1_N"/>
    <property type="match status" value="1"/>
</dbReference>
<evidence type="ECO:0000259" key="7">
    <source>
        <dbReference type="Pfam" id="PF22770"/>
    </source>
</evidence>
<feature type="region of interest" description="Disordered" evidence="4">
    <location>
        <begin position="111"/>
        <end position="150"/>
    </location>
</feature>
<evidence type="ECO:0000256" key="3">
    <source>
        <dbReference type="ARBA" id="ARBA00023242"/>
    </source>
</evidence>
<keyword evidence="3" id="KW-0539">Nucleus</keyword>
<evidence type="ECO:0000256" key="2">
    <source>
        <dbReference type="ARBA" id="ARBA00022694"/>
    </source>
</evidence>
<feature type="domain" description="POP1 C-terminal" evidence="7">
    <location>
        <begin position="761"/>
        <end position="831"/>
    </location>
</feature>
<evidence type="ECO:0000259" key="6">
    <source>
        <dbReference type="Pfam" id="PF08170"/>
    </source>
</evidence>
<dbReference type="PANTHER" id="PTHR22731">
    <property type="entry name" value="RIBONUCLEASES P/MRP PROTEIN SUBUNIT POP1"/>
    <property type="match status" value="1"/>
</dbReference>
<proteinExistence type="predicted"/>
<dbReference type="EMBL" id="JABXXO010000010">
    <property type="protein sequence ID" value="KAF7768196.1"/>
    <property type="molecule type" value="Genomic_DNA"/>
</dbReference>
<evidence type="ECO:0000256" key="4">
    <source>
        <dbReference type="SAM" id="MobiDB-lite"/>
    </source>
</evidence>
<keyword evidence="2" id="KW-0819">tRNA processing</keyword>
<feature type="domain" description="Pop1 N-terminal" evidence="5">
    <location>
        <begin position="133"/>
        <end position="212"/>
    </location>
</feature>
<feature type="compositionally biased region" description="Basic and acidic residues" evidence="4">
    <location>
        <begin position="620"/>
        <end position="641"/>
    </location>
</feature>
<comment type="subcellular location">
    <subcellularLocation>
        <location evidence="1">Nucleus</location>
    </subcellularLocation>
</comment>
<gene>
    <name evidence="8" type="ORF">Agabi119p4_7439</name>
</gene>
<dbReference type="InterPro" id="IPR039182">
    <property type="entry name" value="Pop1"/>
</dbReference>
<evidence type="ECO:0000313" key="9">
    <source>
        <dbReference type="Proteomes" id="UP000629468"/>
    </source>
</evidence>
<dbReference type="GO" id="GO:0000172">
    <property type="term" value="C:ribonuclease MRP complex"/>
    <property type="evidence" value="ECO:0007669"/>
    <property type="project" value="InterPro"/>
</dbReference>
<accession>A0A8H7C835</accession>
<dbReference type="Pfam" id="PF22770">
    <property type="entry name" value="POP1_C"/>
    <property type="match status" value="1"/>
</dbReference>
<name>A0A8H7C835_AGABI</name>
<feature type="region of interest" description="Disordered" evidence="4">
    <location>
        <begin position="604"/>
        <end position="644"/>
    </location>
</feature>
<evidence type="ECO:0008006" key="10">
    <source>
        <dbReference type="Google" id="ProtNLM"/>
    </source>
</evidence>
<organism evidence="8 9">
    <name type="scientific">Agaricus bisporus var. burnettii</name>
    <dbReference type="NCBI Taxonomy" id="192524"/>
    <lineage>
        <taxon>Eukaryota</taxon>
        <taxon>Fungi</taxon>
        <taxon>Dikarya</taxon>
        <taxon>Basidiomycota</taxon>
        <taxon>Agaricomycotina</taxon>
        <taxon>Agaricomycetes</taxon>
        <taxon>Agaricomycetidae</taxon>
        <taxon>Agaricales</taxon>
        <taxon>Agaricineae</taxon>
        <taxon>Agaricaceae</taxon>
        <taxon>Agaricus</taxon>
    </lineage>
</organism>
<reference evidence="8 9" key="1">
    <citation type="journal article" name="Sci. Rep.">
        <title>Telomere-to-telomere assembled and centromere annotated genomes of the two main subspecies of the button mushroom Agaricus bisporus reveal especially polymorphic chromosome ends.</title>
        <authorList>
            <person name="Sonnenberg A.S.M."/>
            <person name="Sedaghat-Telgerd N."/>
            <person name="Lavrijssen B."/>
            <person name="Ohm R.A."/>
            <person name="Hendrickx P.M."/>
            <person name="Scholtmeijer K."/>
            <person name="Baars J.J.P."/>
            <person name="van Peer A."/>
        </authorList>
    </citation>
    <scope>NUCLEOTIDE SEQUENCE [LARGE SCALE GENOMIC DNA]</scope>
    <source>
        <strain evidence="8 9">H119_p4</strain>
    </source>
</reference>
<dbReference type="AlphaFoldDB" id="A0A8H7C835"/>
<feature type="region of interest" description="Disordered" evidence="4">
    <location>
        <begin position="1"/>
        <end position="43"/>
    </location>
</feature>
<dbReference type="Proteomes" id="UP000629468">
    <property type="component" value="Unassembled WGS sequence"/>
</dbReference>
<dbReference type="GO" id="GO:0005655">
    <property type="term" value="C:nucleolar ribonuclease P complex"/>
    <property type="evidence" value="ECO:0007669"/>
    <property type="project" value="InterPro"/>
</dbReference>
<dbReference type="InterPro" id="IPR055079">
    <property type="entry name" value="POP1_C"/>
</dbReference>
<evidence type="ECO:0000313" key="8">
    <source>
        <dbReference type="EMBL" id="KAF7768196.1"/>
    </source>
</evidence>
<sequence length="835" mass="94398">MSHPGNKRKNGGDEMSGRDKKKLKMNAARTIPVQSVPMARGSGSGIIKGMSGLPSAIDVEKFAEARAYEIDAMEKAMKNASGASTQRAWQALPRHLRRRAASHDVRRVPAKLRGKAKAEMDPPSKKVKSRKLPKAGKNKKISKTESFQKRQRDKSWLETHLWHAKRMKMENMWGYRLAVQPTEKSYRPSHRASIQGSIIHDASYFATLELKGPQFILEYILGLICDLQGAGAGATRWVVGSRAFNTHLHKCDFYPFGCLGPATIIWRPSNTQNQGLLRPGPLQKNNEPSTDCVATTPDNKTTRNLWLRVHPAIFEDVTVELKKAVSRALDRPRPPPEEFEVEIADLRGQVNAFEIMGPKSNQVLRGALDPISKDDRNVFKQFWMSLSKTQSPSAIPRDMIIGASVIDPRLKFPPKNAHVEYKEESSIIYLSTELARSDIWEHDIRKTLSKPRYTKKDIDDRRSKNLVPGTPLKPERQDDRVPILLIRRTLEAPDAESQSISGYTLLFPAGWSMAFWSSLIYTGTRVGGQRERQTQAYEAGVPYFPRDFPSSLAYEKYADEREIEERDTWTRKPPAKRVNYQKLGVHSPWRADWEVVLGLKEATSPFDTAEGEPEDLVSTQRDDRMDVDKKDAETGDGDKAGDTSMNLDEFEVKPWLFRGSEINRILATLQTDPATNLLKEVNKMRQKRDLEPLNSSINPDALLKHALINVRVTVFKEGVPEDMAMIYQVSDEEATNWERLVHTREDRGGPSILQLANKRPPQEDIIGYVTTGHYSLSRGKGFAIGAVPLTKFLELRAQQSRLHPLQTVEGQTLLVKVRNINGQQCRPAHLRTLEC</sequence>
<dbReference type="GO" id="GO:0001682">
    <property type="term" value="P:tRNA 5'-leader removal"/>
    <property type="evidence" value="ECO:0007669"/>
    <property type="project" value="InterPro"/>
</dbReference>
<evidence type="ECO:0000259" key="5">
    <source>
        <dbReference type="Pfam" id="PF06978"/>
    </source>
</evidence>
<dbReference type="Pfam" id="PF08170">
    <property type="entry name" value="POPLD"/>
    <property type="match status" value="1"/>
</dbReference>
<evidence type="ECO:0000256" key="1">
    <source>
        <dbReference type="ARBA" id="ARBA00004123"/>
    </source>
</evidence>
<dbReference type="SUPFAM" id="SSF103025">
    <property type="entry name" value="Folate-binding domain"/>
    <property type="match status" value="1"/>
</dbReference>
<dbReference type="PANTHER" id="PTHR22731:SF3">
    <property type="entry name" value="RIBONUCLEASES P_MRP PROTEIN SUBUNIT POP1"/>
    <property type="match status" value="1"/>
</dbReference>
<protein>
    <recommendedName>
        <fullName evidence="10">POP1-domain-containing protein</fullName>
    </recommendedName>
</protein>
<feature type="domain" description="POPLD" evidence="6">
    <location>
        <begin position="502"/>
        <end position="593"/>
    </location>
</feature>
<comment type="caution">
    <text evidence="8">The sequence shown here is derived from an EMBL/GenBank/DDBJ whole genome shotgun (WGS) entry which is preliminary data.</text>
</comment>